<accession>X0XBJ4</accession>
<gene>
    <name evidence="1" type="ORF">S01H1_69555</name>
</gene>
<name>X0XBJ4_9ZZZZ</name>
<dbReference type="AlphaFoldDB" id="X0XBJ4"/>
<organism evidence="1">
    <name type="scientific">marine sediment metagenome</name>
    <dbReference type="NCBI Taxonomy" id="412755"/>
    <lineage>
        <taxon>unclassified sequences</taxon>
        <taxon>metagenomes</taxon>
        <taxon>ecological metagenomes</taxon>
    </lineage>
</organism>
<evidence type="ECO:0000313" key="1">
    <source>
        <dbReference type="EMBL" id="GAG40544.1"/>
    </source>
</evidence>
<comment type="caution">
    <text evidence="1">The sequence shown here is derived from an EMBL/GenBank/DDBJ whole genome shotgun (WGS) entry which is preliminary data.</text>
</comment>
<feature type="non-terminal residue" evidence="1">
    <location>
        <position position="1"/>
    </location>
</feature>
<dbReference type="EMBL" id="BARS01046192">
    <property type="protein sequence ID" value="GAG40544.1"/>
    <property type="molecule type" value="Genomic_DNA"/>
</dbReference>
<protein>
    <submittedName>
        <fullName evidence="1">Uncharacterized protein</fullName>
    </submittedName>
</protein>
<proteinExistence type="predicted"/>
<reference evidence="1" key="1">
    <citation type="journal article" date="2014" name="Front. Microbiol.">
        <title>High frequency of phylogenetically diverse reductive dehalogenase-homologous genes in deep subseafloor sedimentary metagenomes.</title>
        <authorList>
            <person name="Kawai M."/>
            <person name="Futagami T."/>
            <person name="Toyoda A."/>
            <person name="Takaki Y."/>
            <person name="Nishi S."/>
            <person name="Hori S."/>
            <person name="Arai W."/>
            <person name="Tsubouchi T."/>
            <person name="Morono Y."/>
            <person name="Uchiyama I."/>
            <person name="Ito T."/>
            <person name="Fujiyama A."/>
            <person name="Inagaki F."/>
            <person name="Takami H."/>
        </authorList>
    </citation>
    <scope>NUCLEOTIDE SEQUENCE</scope>
    <source>
        <strain evidence="1">Expedition CK06-06</strain>
    </source>
</reference>
<sequence length="65" mass="7674">RSFRGLRMFALRSGLFEESHDGFIRARLLTEQFLLLDLRQLLPRAEQALAFGRPQHVERLLVEHD</sequence>